<reference evidence="1 2" key="2">
    <citation type="journal article" date="2014" name="PLoS ONE">
        <title>Evolution of mitochondria reconstructed from the energy metabolism of living bacteria.</title>
        <authorList>
            <person name="Degli Esposti M."/>
            <person name="Chouaia B."/>
            <person name="Comandatore F."/>
            <person name="Crotti E."/>
            <person name="Sassera D."/>
            <person name="Lievens P.M."/>
            <person name="Daffonchio D."/>
            <person name="Bandi C."/>
        </authorList>
    </citation>
    <scope>NUCLEOTIDE SEQUENCE [LARGE SCALE GENOMIC DNA]</scope>
    <source>
        <strain evidence="1 2">SF2.1</strain>
    </source>
</reference>
<proteinExistence type="predicted"/>
<gene>
    <name evidence="1" type="ORF">ASAP_2800</name>
</gene>
<evidence type="ECO:0000313" key="1">
    <source>
        <dbReference type="EMBL" id="CDG40845.1"/>
    </source>
</evidence>
<dbReference type="RefSeq" id="WP_023979327.1">
    <property type="nucleotide sequence ID" value="NZ_CBLX010000024.1"/>
</dbReference>
<dbReference type="AlphaFoldDB" id="A0A060QIS4"/>
<dbReference type="EMBL" id="CBLX010000024">
    <property type="protein sequence ID" value="CDG40845.1"/>
    <property type="molecule type" value="Genomic_DNA"/>
</dbReference>
<protein>
    <submittedName>
        <fullName evidence="1">Phage-related baseplate assembly protein</fullName>
    </submittedName>
</protein>
<evidence type="ECO:0000313" key="2">
    <source>
        <dbReference type="Proteomes" id="UP000027583"/>
    </source>
</evidence>
<reference evidence="1 2" key="1">
    <citation type="journal article" date="2014" name="Genome Biol. Evol.">
        <title>Acetic acid bacteria genomes reveal functional traits for adaptation to life in insect guts.</title>
        <authorList>
            <person name="Chouaia B."/>
            <person name="Gaiarsa S."/>
            <person name="Crotti E."/>
            <person name="Comandatore F."/>
            <person name="Degli Esposti M."/>
            <person name="Ricci I."/>
            <person name="Alma A."/>
            <person name="Favia G."/>
            <person name="Bandi C."/>
            <person name="Daffonchio D."/>
        </authorList>
    </citation>
    <scope>NUCLEOTIDE SEQUENCE [LARGE SCALE GENOMIC DNA]</scope>
    <source>
        <strain evidence="1 2">SF2.1</strain>
    </source>
</reference>
<comment type="caution">
    <text evidence="1">The sequence shown here is derived from an EMBL/GenBank/DDBJ whole genome shotgun (WGS) entry which is preliminary data.</text>
</comment>
<sequence length="217" mass="22469">MMDNPVWAAAHQMRVTHAVHGIVCAVDPSSHAVKVRLQPDDTETGWLPDAALTQVGDLRLSCPCAIGTHVLLMPIEGDGENFVITSVLFDVVAGPAISPQTGKVAQPGELLVRTGCGAPSEEGQGQSGEGGWFHIQREGVSFGAGNLRCIIGQSSIVLRAGTVQMSLGENGLEISGAGVRISGGNLSVLGGDVRTDLHSLDAHVHHYANGMTGKPVG</sequence>
<organism evidence="1 2">
    <name type="scientific">Asaia bogorensis</name>
    <dbReference type="NCBI Taxonomy" id="91915"/>
    <lineage>
        <taxon>Bacteria</taxon>
        <taxon>Pseudomonadati</taxon>
        <taxon>Pseudomonadota</taxon>
        <taxon>Alphaproteobacteria</taxon>
        <taxon>Acetobacterales</taxon>
        <taxon>Acetobacteraceae</taxon>
        <taxon>Asaia</taxon>
    </lineage>
</organism>
<accession>A0A060QIS4</accession>
<dbReference type="Gene3D" id="2.40.50.230">
    <property type="entry name" value="Gp5 N-terminal domain"/>
    <property type="match status" value="1"/>
</dbReference>
<name>A0A060QIS4_9PROT</name>
<dbReference type="InterPro" id="IPR037026">
    <property type="entry name" value="Vgr_OB-fold_dom_sf"/>
</dbReference>
<dbReference type="eggNOG" id="COG4540">
    <property type="taxonomic scope" value="Bacteria"/>
</dbReference>
<dbReference type="Proteomes" id="UP000027583">
    <property type="component" value="Unassembled WGS sequence"/>
</dbReference>